<dbReference type="RefSeq" id="WP_182255564.1">
    <property type="nucleotide sequence ID" value="NZ_CP043732.1"/>
</dbReference>
<gene>
    <name evidence="2" type="ORF">FVO59_05705</name>
</gene>
<evidence type="ECO:0000313" key="3">
    <source>
        <dbReference type="Proteomes" id="UP000515708"/>
    </source>
</evidence>
<dbReference type="InterPro" id="IPR005493">
    <property type="entry name" value="RraA/RraA-like"/>
</dbReference>
<evidence type="ECO:0000256" key="1">
    <source>
        <dbReference type="SAM" id="MobiDB-lite"/>
    </source>
</evidence>
<dbReference type="EMBL" id="CP043732">
    <property type="protein sequence ID" value="QMU96772.1"/>
    <property type="molecule type" value="Genomic_DNA"/>
</dbReference>
<sequence length="118" mass="12622">MGAGALDRAGNHARADRRSDLDDGAQQEVRPRERGVGRVGWRPHPSRVDRRSCRGAAHSPADTIGVKALGTNPRRSHKAGEGERDVVLEFGDVVFRPGDLLVADEDGIVVLPAGTPLD</sequence>
<proteinExistence type="predicted"/>
<protein>
    <submittedName>
        <fullName evidence="2">Uncharacterized protein</fullName>
    </submittedName>
</protein>
<reference evidence="2 3" key="1">
    <citation type="journal article" date="2020" name="Front. Microbiol.">
        <title>Design of Bacterial Strain-Specific qPCR Assays Using NGS Data and Publicly Available Resources and Its Application to Track Biocontrol Strains.</title>
        <authorList>
            <person name="Hernandez I."/>
            <person name="Sant C."/>
            <person name="Martinez R."/>
            <person name="Fernandez C."/>
        </authorList>
    </citation>
    <scope>NUCLEOTIDE SEQUENCE [LARGE SCALE GENOMIC DNA]</scope>
    <source>
        <strain evidence="2 3">B24</strain>
    </source>
</reference>
<evidence type="ECO:0000313" key="2">
    <source>
        <dbReference type="EMBL" id="QMU96772.1"/>
    </source>
</evidence>
<name>A0A7D7WE84_9MICO</name>
<feature type="region of interest" description="Disordered" evidence="1">
    <location>
        <begin position="1"/>
        <end position="58"/>
    </location>
</feature>
<dbReference type="InterPro" id="IPR036704">
    <property type="entry name" value="RraA/RraA-like_sf"/>
</dbReference>
<organism evidence="2 3">
    <name type="scientific">Microbacterium esteraromaticum</name>
    <dbReference type="NCBI Taxonomy" id="57043"/>
    <lineage>
        <taxon>Bacteria</taxon>
        <taxon>Bacillati</taxon>
        <taxon>Actinomycetota</taxon>
        <taxon>Actinomycetes</taxon>
        <taxon>Micrococcales</taxon>
        <taxon>Microbacteriaceae</taxon>
        <taxon>Microbacterium</taxon>
    </lineage>
</organism>
<accession>A0A7D7WE84</accession>
<dbReference type="Proteomes" id="UP000515708">
    <property type="component" value="Chromosome"/>
</dbReference>
<dbReference type="SUPFAM" id="SSF89562">
    <property type="entry name" value="RraA-like"/>
    <property type="match status" value="1"/>
</dbReference>
<feature type="compositionally biased region" description="Basic and acidic residues" evidence="1">
    <location>
        <begin position="9"/>
        <end position="21"/>
    </location>
</feature>
<dbReference type="Pfam" id="PF03737">
    <property type="entry name" value="RraA-like"/>
    <property type="match status" value="1"/>
</dbReference>
<dbReference type="Gene3D" id="3.50.30.40">
    <property type="entry name" value="Ribonuclease E inhibitor RraA/RraA-like"/>
    <property type="match status" value="1"/>
</dbReference>
<dbReference type="AlphaFoldDB" id="A0A7D7WE84"/>